<dbReference type="Proteomes" id="UP000318538">
    <property type="component" value="Chromosome"/>
</dbReference>
<dbReference type="RefSeq" id="WP_145172686.1">
    <property type="nucleotide sequence ID" value="NZ_CP036525.1"/>
</dbReference>
<dbReference type="KEGG" id="rlc:K227x_45970"/>
<gene>
    <name evidence="2" type="primary">rmlB</name>
    <name evidence="2" type="ORF">K227x_45970</name>
</gene>
<reference evidence="2 3" key="1">
    <citation type="submission" date="2019-02" db="EMBL/GenBank/DDBJ databases">
        <title>Deep-cultivation of Planctomycetes and their phenomic and genomic characterization uncovers novel biology.</title>
        <authorList>
            <person name="Wiegand S."/>
            <person name="Jogler M."/>
            <person name="Boedeker C."/>
            <person name="Pinto D."/>
            <person name="Vollmers J."/>
            <person name="Rivas-Marin E."/>
            <person name="Kohn T."/>
            <person name="Peeters S.H."/>
            <person name="Heuer A."/>
            <person name="Rast P."/>
            <person name="Oberbeckmann S."/>
            <person name="Bunk B."/>
            <person name="Jeske O."/>
            <person name="Meyerdierks A."/>
            <person name="Storesund J.E."/>
            <person name="Kallscheuer N."/>
            <person name="Luecker S."/>
            <person name="Lage O.M."/>
            <person name="Pohl T."/>
            <person name="Merkel B.J."/>
            <person name="Hornburger P."/>
            <person name="Mueller R.-W."/>
            <person name="Bruemmer F."/>
            <person name="Labrenz M."/>
            <person name="Spormann A.M."/>
            <person name="Op den Camp H."/>
            <person name="Overmann J."/>
            <person name="Amann R."/>
            <person name="Jetten M.S.M."/>
            <person name="Mascher T."/>
            <person name="Medema M.H."/>
            <person name="Devos D.P."/>
            <person name="Kaster A.-K."/>
            <person name="Ovreas L."/>
            <person name="Rohde M."/>
            <person name="Galperin M.Y."/>
            <person name="Jogler C."/>
        </authorList>
    </citation>
    <scope>NUCLEOTIDE SEQUENCE [LARGE SCALE GENOMIC DNA]</scope>
    <source>
        <strain evidence="2 3">K22_7</strain>
    </source>
</reference>
<dbReference type="GO" id="GO:0004029">
    <property type="term" value="F:aldehyde dehydrogenase (NAD+) activity"/>
    <property type="evidence" value="ECO:0007669"/>
    <property type="project" value="TreeGrafter"/>
</dbReference>
<evidence type="ECO:0000313" key="3">
    <source>
        <dbReference type="Proteomes" id="UP000318538"/>
    </source>
</evidence>
<dbReference type="EMBL" id="CP036525">
    <property type="protein sequence ID" value="QDT06189.1"/>
    <property type="molecule type" value="Genomic_DNA"/>
</dbReference>
<proteinExistence type="predicted"/>
<dbReference type="InterPro" id="IPR051783">
    <property type="entry name" value="NAD(P)-dependent_oxidoreduct"/>
</dbReference>
<sequence length="347" mass="37882">MQILVTGGTGLLGNTILRTLAEQRSGDLLTALVRRQPRQPIFDGVDVKLVEADLADPSTYQALDETIAAADVVIHSAAMIHIGWRLLEESMAVNRDGTAAIVESCLHHGKPLVHIGTVDTLALGTRRAPANETTPVAANGNKTPCSYVVSKRAGLEVVRRAVVRGLRCVVAHPGFMLGPWDWKPSSGRMIAEVARQWTPVAPSGGCSVCDSRDVAQGTIAAMDGLIDGRIESGREFILAGENWTYFELWREIAERTGTGKPIMPAGPGQLWLAEVVSGLIANFREKEGDFNTAALELASLWHWYDSSRARSELGYRWRDPHRTLDDAVQWVQTRLPELTQPTNSATF</sequence>
<dbReference type="Pfam" id="PF01370">
    <property type="entry name" value="Epimerase"/>
    <property type="match status" value="1"/>
</dbReference>
<dbReference type="EC" id="4.2.1.46" evidence="2"/>
<dbReference type="OrthoDB" id="9811743at2"/>
<protein>
    <submittedName>
        <fullName evidence="2">dTDP-glucose 4,6-dehydratase</fullName>
        <ecNumber evidence="2">4.2.1.46</ecNumber>
    </submittedName>
</protein>
<evidence type="ECO:0000313" key="2">
    <source>
        <dbReference type="EMBL" id="QDT06189.1"/>
    </source>
</evidence>
<dbReference type="InterPro" id="IPR001509">
    <property type="entry name" value="Epimerase_deHydtase"/>
</dbReference>
<keyword evidence="2" id="KW-0456">Lyase</keyword>
<name>A0A517NGD4_9BACT</name>
<organism evidence="2 3">
    <name type="scientific">Rubripirellula lacrimiformis</name>
    <dbReference type="NCBI Taxonomy" id="1930273"/>
    <lineage>
        <taxon>Bacteria</taxon>
        <taxon>Pseudomonadati</taxon>
        <taxon>Planctomycetota</taxon>
        <taxon>Planctomycetia</taxon>
        <taxon>Pirellulales</taxon>
        <taxon>Pirellulaceae</taxon>
        <taxon>Rubripirellula</taxon>
    </lineage>
</organism>
<dbReference type="GO" id="GO:0005737">
    <property type="term" value="C:cytoplasm"/>
    <property type="evidence" value="ECO:0007669"/>
    <property type="project" value="TreeGrafter"/>
</dbReference>
<dbReference type="InterPro" id="IPR036291">
    <property type="entry name" value="NAD(P)-bd_dom_sf"/>
</dbReference>
<accession>A0A517NGD4</accession>
<dbReference type="AlphaFoldDB" id="A0A517NGD4"/>
<dbReference type="SUPFAM" id="SSF51735">
    <property type="entry name" value="NAD(P)-binding Rossmann-fold domains"/>
    <property type="match status" value="1"/>
</dbReference>
<evidence type="ECO:0000259" key="1">
    <source>
        <dbReference type="Pfam" id="PF01370"/>
    </source>
</evidence>
<dbReference type="PANTHER" id="PTHR48079:SF6">
    <property type="entry name" value="NAD(P)-BINDING DOMAIN-CONTAINING PROTEIN-RELATED"/>
    <property type="match status" value="1"/>
</dbReference>
<feature type="domain" description="NAD-dependent epimerase/dehydratase" evidence="1">
    <location>
        <begin position="3"/>
        <end position="197"/>
    </location>
</feature>
<dbReference type="PANTHER" id="PTHR48079">
    <property type="entry name" value="PROTEIN YEEZ"/>
    <property type="match status" value="1"/>
</dbReference>
<dbReference type="Gene3D" id="3.40.50.720">
    <property type="entry name" value="NAD(P)-binding Rossmann-like Domain"/>
    <property type="match status" value="1"/>
</dbReference>
<dbReference type="GO" id="GO:0008460">
    <property type="term" value="F:dTDP-glucose 4,6-dehydratase activity"/>
    <property type="evidence" value="ECO:0007669"/>
    <property type="project" value="UniProtKB-EC"/>
</dbReference>
<keyword evidence="3" id="KW-1185">Reference proteome</keyword>